<dbReference type="PANTHER" id="PTHR32246">
    <property type="entry name" value="INGRESSION PROTEIN FIC1"/>
    <property type="match status" value="1"/>
</dbReference>
<feature type="domain" description="C2" evidence="1">
    <location>
        <begin position="3"/>
        <end position="56"/>
    </location>
</feature>
<gene>
    <name evidence="2" type="ORF">P3X46_007471</name>
</gene>
<organism evidence="2 3">
    <name type="scientific">Hevea brasiliensis</name>
    <name type="common">Para rubber tree</name>
    <name type="synonym">Siphonia brasiliensis</name>
    <dbReference type="NCBI Taxonomy" id="3981"/>
    <lineage>
        <taxon>Eukaryota</taxon>
        <taxon>Viridiplantae</taxon>
        <taxon>Streptophyta</taxon>
        <taxon>Embryophyta</taxon>
        <taxon>Tracheophyta</taxon>
        <taxon>Spermatophyta</taxon>
        <taxon>Magnoliopsida</taxon>
        <taxon>eudicotyledons</taxon>
        <taxon>Gunneridae</taxon>
        <taxon>Pentapetalae</taxon>
        <taxon>rosids</taxon>
        <taxon>fabids</taxon>
        <taxon>Malpighiales</taxon>
        <taxon>Euphorbiaceae</taxon>
        <taxon>Crotonoideae</taxon>
        <taxon>Micrandreae</taxon>
        <taxon>Hevea</taxon>
    </lineage>
</organism>
<name>A0ABQ9MTR9_HEVBR</name>
<evidence type="ECO:0000313" key="3">
    <source>
        <dbReference type="Proteomes" id="UP001174677"/>
    </source>
</evidence>
<evidence type="ECO:0000313" key="2">
    <source>
        <dbReference type="EMBL" id="KAJ9183646.1"/>
    </source>
</evidence>
<dbReference type="Pfam" id="PF00168">
    <property type="entry name" value="C2"/>
    <property type="match status" value="1"/>
</dbReference>
<comment type="caution">
    <text evidence="2">The sequence shown here is derived from an EMBL/GenBank/DDBJ whole genome shotgun (WGS) entry which is preliminary data.</text>
</comment>
<proteinExistence type="predicted"/>
<accession>A0ABQ9MTR9</accession>
<dbReference type="Proteomes" id="UP001174677">
    <property type="component" value="Chromosome 4"/>
</dbReference>
<dbReference type="PANTHER" id="PTHR32246:SF133">
    <property type="entry name" value="C2 DOMAIN-CONTAINING PROTEIN"/>
    <property type="match status" value="1"/>
</dbReference>
<reference evidence="2" key="1">
    <citation type="journal article" date="2023" name="Plant Biotechnol. J.">
        <title>Chromosome-level wild Hevea brasiliensis genome provides new tools for genomic-assisted breeding and valuable loci to elevate rubber yield.</title>
        <authorList>
            <person name="Cheng H."/>
            <person name="Song X."/>
            <person name="Hu Y."/>
            <person name="Wu T."/>
            <person name="Yang Q."/>
            <person name="An Z."/>
            <person name="Feng S."/>
            <person name="Deng Z."/>
            <person name="Wu W."/>
            <person name="Zeng X."/>
            <person name="Tu M."/>
            <person name="Wang X."/>
            <person name="Huang H."/>
        </authorList>
    </citation>
    <scope>NUCLEOTIDE SEQUENCE</scope>
    <source>
        <strain evidence="2">MT/VB/25A 57/8</strain>
    </source>
</reference>
<dbReference type="InterPro" id="IPR035892">
    <property type="entry name" value="C2_domain_sf"/>
</dbReference>
<protein>
    <recommendedName>
        <fullName evidence="1">C2 domain-containing protein</fullName>
    </recommendedName>
</protein>
<keyword evidence="3" id="KW-1185">Reference proteome</keyword>
<sequence>MIMEINLISAQHLRSGRRSSAMQTYVMAYLNPKRKLTSRIDKDSKDSSTWNDKFMKNKRIVVVRVLLDSLISKDHGCSEGESPKFAAFHVRTPTSVPLGILNFPSFFLHISPLTIED</sequence>
<dbReference type="InterPro" id="IPR000008">
    <property type="entry name" value="C2_dom"/>
</dbReference>
<dbReference type="EMBL" id="JARPOI010000004">
    <property type="protein sequence ID" value="KAJ9183646.1"/>
    <property type="molecule type" value="Genomic_DNA"/>
</dbReference>
<evidence type="ECO:0000259" key="1">
    <source>
        <dbReference type="Pfam" id="PF00168"/>
    </source>
</evidence>
<dbReference type="SUPFAM" id="SSF49562">
    <property type="entry name" value="C2 domain (Calcium/lipid-binding domain, CaLB)"/>
    <property type="match status" value="1"/>
</dbReference>